<evidence type="ECO:0000256" key="2">
    <source>
        <dbReference type="ARBA" id="ARBA00022525"/>
    </source>
</evidence>
<comment type="caution">
    <text evidence="10">Lacks conserved residue(s) required for the propagation of feature annotation.</text>
</comment>
<keyword evidence="9 10" id="KW-0424">Laminin EGF-like domain</keyword>
<dbReference type="GO" id="GO:0009888">
    <property type="term" value="P:tissue development"/>
    <property type="evidence" value="ECO:0007669"/>
    <property type="project" value="TreeGrafter"/>
</dbReference>
<dbReference type="PANTHER" id="PTHR10574:SF406">
    <property type="entry name" value="LAMININ SUBUNIT ALPHA 5"/>
    <property type="match status" value="1"/>
</dbReference>
<comment type="subcellular location">
    <subcellularLocation>
        <location evidence="1">Secreted</location>
        <location evidence="1">Extracellular space</location>
        <location evidence="1">Extracellular matrix</location>
        <location evidence="1">Basement membrane</location>
    </subcellularLocation>
</comment>
<feature type="domain" description="Laminin EGF-like" evidence="11">
    <location>
        <begin position="389"/>
        <end position="435"/>
    </location>
</feature>
<evidence type="ECO:0000313" key="14">
    <source>
        <dbReference type="Proteomes" id="UP001163046"/>
    </source>
</evidence>
<evidence type="ECO:0000259" key="11">
    <source>
        <dbReference type="PROSITE" id="PS50027"/>
    </source>
</evidence>
<evidence type="ECO:0000256" key="5">
    <source>
        <dbReference type="ARBA" id="ARBA00022737"/>
    </source>
</evidence>
<dbReference type="SMART" id="SM00180">
    <property type="entry name" value="EGF_Lam"/>
    <property type="match status" value="6"/>
</dbReference>
<sequence>MIAANISTNKTLYWKANSNFTDDSLVGAYGGHLSFKLFFKPLLNGTLITSQPKLILKGVRNISIEHALTAVSADELAARTVLMKESSWIHSGSSSAVSREDFLLVLARLQAFLITASFYSDGQGTYLTSLGDVEVAAVSDMVSDAGRAYDVEQCSCGAGYTGLSCEHCGRGYHRVNVSSDMYLGKCEPCNCNGHTDNCDPATGQCLNCAHNTTGFHCEICLDGFYGNATDGTPSDCKKCPCESPRTTTSLCKAGADGQPRCLNCTEGYEGDICGSCVLGFFGEPLIPGGNCSSCRCNNNSDVCNRTTGECINCQHNTTGFNCERCENGTWGNATEQQCQACVCNGIGAHHNVCNHVTGQCDCKPHVTGMNCSSCGPYSYNFTSSGCTLCKCNKFGSSSLQCNESGICECNNHTLGEKCDLCEWGFFGLPGATCQACNCNETGSNNFTRCDRTYGQCHCKPGVTSRVCDRCMIQHTNFSGNGCDSCPLCTRLGLQGHLNTTLMMLKDAQQDADTVSNLKQLWPELINVEGLITEAQQSSAEFETLVKGLLENITQLKDSTPNKTVNDLQVLLSRTSQESEDLKVSVSRELRRIEDLNANTQSSKDNVTALNAVVAEILAELTRLKEHADSVLAGINSIMHMSYDSEVREVDEELQNVQAASSLAMSAMYNVTAHKNMSANLSNTALDAEGRLQASNALFDQMEPQIVAVISYTNEALVLINQTTNLISEARNSTDNALQLLQTVNGILNRSSQHVSTGESHYQNASDLLGGLQGDISTLENSLTAVGPELSAANQTVMENATKHAADLTSLAKQRQSVF</sequence>
<evidence type="ECO:0000256" key="9">
    <source>
        <dbReference type="ARBA" id="ARBA00023292"/>
    </source>
</evidence>
<dbReference type="InterPro" id="IPR000034">
    <property type="entry name" value="Laminin_IV"/>
</dbReference>
<feature type="disulfide bond" evidence="10">
    <location>
        <begin position="389"/>
        <end position="401"/>
    </location>
</feature>
<evidence type="ECO:0000256" key="7">
    <source>
        <dbReference type="ARBA" id="ARBA00023157"/>
    </source>
</evidence>
<feature type="domain" description="Laminin EGF-like" evidence="11">
    <location>
        <begin position="189"/>
        <end position="238"/>
    </location>
</feature>
<reference evidence="13" key="1">
    <citation type="submission" date="2023-01" db="EMBL/GenBank/DDBJ databases">
        <title>Genome assembly of the deep-sea coral Lophelia pertusa.</title>
        <authorList>
            <person name="Herrera S."/>
            <person name="Cordes E."/>
        </authorList>
    </citation>
    <scope>NUCLEOTIDE SEQUENCE</scope>
    <source>
        <strain evidence="13">USNM1676648</strain>
        <tissue evidence="13">Polyp</tissue>
    </source>
</reference>
<feature type="domain" description="Laminin EGF-like" evidence="11">
    <location>
        <begin position="341"/>
        <end position="388"/>
    </location>
</feature>
<feature type="domain" description="Laminin EGF-like" evidence="11">
    <location>
        <begin position="294"/>
        <end position="340"/>
    </location>
</feature>
<keyword evidence="14" id="KW-1185">Reference proteome</keyword>
<dbReference type="InterPro" id="IPR002049">
    <property type="entry name" value="LE_dom"/>
</dbReference>
<feature type="disulfide bond" evidence="10">
    <location>
        <begin position="313"/>
        <end position="322"/>
    </location>
</feature>
<feature type="domain" description="Laminin EGF-like" evidence="11">
    <location>
        <begin position="436"/>
        <end position="484"/>
    </location>
</feature>
<organism evidence="13 14">
    <name type="scientific">Desmophyllum pertusum</name>
    <dbReference type="NCBI Taxonomy" id="174260"/>
    <lineage>
        <taxon>Eukaryota</taxon>
        <taxon>Metazoa</taxon>
        <taxon>Cnidaria</taxon>
        <taxon>Anthozoa</taxon>
        <taxon>Hexacorallia</taxon>
        <taxon>Scleractinia</taxon>
        <taxon>Caryophylliina</taxon>
        <taxon>Caryophylliidae</taxon>
        <taxon>Desmophyllum</taxon>
    </lineage>
</organism>
<protein>
    <submittedName>
        <fullName evidence="13">Uncharacterized protein</fullName>
    </submittedName>
</protein>
<gene>
    <name evidence="13" type="ORF">OS493_002435</name>
</gene>
<keyword evidence="3" id="KW-0272">Extracellular matrix</keyword>
<dbReference type="InterPro" id="IPR056863">
    <property type="entry name" value="LMN_ATRN_NET-like_EGF"/>
</dbReference>
<dbReference type="AlphaFoldDB" id="A0A9W9YUD4"/>
<feature type="domain" description="Laminin IV type A" evidence="12">
    <location>
        <begin position="1"/>
        <end position="153"/>
    </location>
</feature>
<evidence type="ECO:0000256" key="8">
    <source>
        <dbReference type="ARBA" id="ARBA00023180"/>
    </source>
</evidence>
<keyword evidence="8" id="KW-0325">Glycoprotein</keyword>
<evidence type="ECO:0000256" key="6">
    <source>
        <dbReference type="ARBA" id="ARBA00022869"/>
    </source>
</evidence>
<evidence type="ECO:0000256" key="3">
    <source>
        <dbReference type="ARBA" id="ARBA00022530"/>
    </source>
</evidence>
<feature type="disulfide bond" evidence="10">
    <location>
        <begin position="409"/>
        <end position="418"/>
    </location>
</feature>
<dbReference type="SMART" id="SM00281">
    <property type="entry name" value="LamB"/>
    <property type="match status" value="1"/>
</dbReference>
<comment type="caution">
    <text evidence="13">The sequence shown here is derived from an EMBL/GenBank/DDBJ whole genome shotgun (WGS) entry which is preliminary data.</text>
</comment>
<dbReference type="GO" id="GO:0005604">
    <property type="term" value="C:basement membrane"/>
    <property type="evidence" value="ECO:0007669"/>
    <property type="project" value="UniProtKB-SubCell"/>
</dbReference>
<evidence type="ECO:0000256" key="10">
    <source>
        <dbReference type="PROSITE-ProRule" id="PRU00460"/>
    </source>
</evidence>
<name>A0A9W9YUD4_9CNID</name>
<dbReference type="FunFam" id="2.10.25.10:FF:000188">
    <property type="entry name" value="Laminin subunit gamma 2"/>
    <property type="match status" value="1"/>
</dbReference>
<feature type="disulfide bond" evidence="10">
    <location>
        <begin position="362"/>
        <end position="371"/>
    </location>
</feature>
<keyword evidence="5" id="KW-0677">Repeat</keyword>
<dbReference type="Pfam" id="PF24973">
    <property type="entry name" value="EGF_LMN_ATRN"/>
    <property type="match status" value="1"/>
</dbReference>
<feature type="disulfide bond" evidence="10">
    <location>
        <begin position="343"/>
        <end position="360"/>
    </location>
</feature>
<dbReference type="SUPFAM" id="SSF57196">
    <property type="entry name" value="EGF/Laminin"/>
    <property type="match status" value="6"/>
</dbReference>
<dbReference type="Pfam" id="PF00052">
    <property type="entry name" value="Laminin_B"/>
    <property type="match status" value="1"/>
</dbReference>
<dbReference type="Gene3D" id="2.10.25.10">
    <property type="entry name" value="Laminin"/>
    <property type="match status" value="6"/>
</dbReference>
<evidence type="ECO:0000313" key="13">
    <source>
        <dbReference type="EMBL" id="KAJ7365719.1"/>
    </source>
</evidence>
<dbReference type="Proteomes" id="UP001163046">
    <property type="component" value="Unassembled WGS sequence"/>
</dbReference>
<dbReference type="OrthoDB" id="5977026at2759"/>
<dbReference type="GO" id="GO:0009887">
    <property type="term" value="P:animal organ morphogenesis"/>
    <property type="evidence" value="ECO:0007669"/>
    <property type="project" value="TreeGrafter"/>
</dbReference>
<feature type="disulfide bond" evidence="10">
    <location>
        <begin position="341"/>
        <end position="353"/>
    </location>
</feature>
<feature type="disulfide bond" evidence="10">
    <location>
        <begin position="208"/>
        <end position="217"/>
    </location>
</feature>
<keyword evidence="7 10" id="KW-1015">Disulfide bond</keyword>
<keyword evidence="2" id="KW-0964">Secreted</keyword>
<dbReference type="PRINTS" id="PR00011">
    <property type="entry name" value="EGFLAMININ"/>
</dbReference>
<evidence type="ECO:0000259" key="12">
    <source>
        <dbReference type="PROSITE" id="PS51115"/>
    </source>
</evidence>
<dbReference type="PROSITE" id="PS51115">
    <property type="entry name" value="LAMININ_IVA"/>
    <property type="match status" value="1"/>
</dbReference>
<dbReference type="FunFam" id="2.10.25.10:FF:000106">
    <property type="entry name" value="Heparan sulfate proteoglycan 2"/>
    <property type="match status" value="1"/>
</dbReference>
<dbReference type="EMBL" id="MU827302">
    <property type="protein sequence ID" value="KAJ7365719.1"/>
    <property type="molecule type" value="Genomic_DNA"/>
</dbReference>
<feature type="disulfide bond" evidence="10">
    <location>
        <begin position="458"/>
        <end position="467"/>
    </location>
</feature>
<proteinExistence type="predicted"/>
<keyword evidence="4" id="KW-0732">Signal</keyword>
<dbReference type="PANTHER" id="PTHR10574">
    <property type="entry name" value="NETRIN/LAMININ-RELATED"/>
    <property type="match status" value="1"/>
</dbReference>
<dbReference type="Pfam" id="PF00053">
    <property type="entry name" value="EGF_laminin"/>
    <property type="match status" value="6"/>
</dbReference>
<evidence type="ECO:0000256" key="4">
    <source>
        <dbReference type="ARBA" id="ARBA00022729"/>
    </source>
</evidence>
<dbReference type="PROSITE" id="PS01248">
    <property type="entry name" value="EGF_LAM_1"/>
    <property type="match status" value="3"/>
</dbReference>
<dbReference type="CDD" id="cd00055">
    <property type="entry name" value="EGF_Lam"/>
    <property type="match status" value="5"/>
</dbReference>
<dbReference type="InterPro" id="IPR050440">
    <property type="entry name" value="Laminin/Netrin_ECM"/>
</dbReference>
<dbReference type="PROSITE" id="PS50027">
    <property type="entry name" value="EGF_LAM_2"/>
    <property type="match status" value="5"/>
</dbReference>
<keyword evidence="6" id="KW-0084">Basement membrane</keyword>
<evidence type="ECO:0000256" key="1">
    <source>
        <dbReference type="ARBA" id="ARBA00004302"/>
    </source>
</evidence>
<accession>A0A9W9YUD4</accession>